<evidence type="ECO:0000313" key="3">
    <source>
        <dbReference type="Proteomes" id="UP000001861"/>
    </source>
</evidence>
<dbReference type="EMBL" id="AACS02000012">
    <property type="protein sequence ID" value="EAU86670.2"/>
    <property type="molecule type" value="Genomic_DNA"/>
</dbReference>
<feature type="transmembrane region" description="Helical" evidence="1">
    <location>
        <begin position="40"/>
        <end position="58"/>
    </location>
</feature>
<sequence>MPEVPFFSMALPINYGSKEKHSANMPISHSPGYAGRTGGLVQMVLSMITWGAMQAIMINRLWCMYRRSKAILTLLSLALLAETICSSIIVALNYEVANVVVEWSPNFVMCVPTGFASSFYLFWIFILVFDILIFMLALLEGLKYFREVARQRELHDSGQLVTFGSVLWGPREGTLLRVLLRDSILFPFL</sequence>
<keyword evidence="1" id="KW-0472">Membrane</keyword>
<feature type="transmembrane region" description="Helical" evidence="1">
    <location>
        <begin position="114"/>
        <end position="139"/>
    </location>
</feature>
<evidence type="ECO:0008006" key="4">
    <source>
        <dbReference type="Google" id="ProtNLM"/>
    </source>
</evidence>
<evidence type="ECO:0000256" key="1">
    <source>
        <dbReference type="SAM" id="Phobius"/>
    </source>
</evidence>
<dbReference type="KEGG" id="cci:CC1G_07328"/>
<gene>
    <name evidence="2" type="ORF">CC1G_07328</name>
</gene>
<organism evidence="2 3">
    <name type="scientific">Coprinopsis cinerea (strain Okayama-7 / 130 / ATCC MYA-4618 / FGSC 9003)</name>
    <name type="common">Inky cap fungus</name>
    <name type="synonym">Hormographiella aspergillata</name>
    <dbReference type="NCBI Taxonomy" id="240176"/>
    <lineage>
        <taxon>Eukaryota</taxon>
        <taxon>Fungi</taxon>
        <taxon>Dikarya</taxon>
        <taxon>Basidiomycota</taxon>
        <taxon>Agaricomycotina</taxon>
        <taxon>Agaricomycetes</taxon>
        <taxon>Agaricomycetidae</taxon>
        <taxon>Agaricales</taxon>
        <taxon>Agaricineae</taxon>
        <taxon>Psathyrellaceae</taxon>
        <taxon>Coprinopsis</taxon>
    </lineage>
</organism>
<dbReference type="OrthoDB" id="2638860at2759"/>
<evidence type="ECO:0000313" key="2">
    <source>
        <dbReference type="EMBL" id="EAU86670.2"/>
    </source>
</evidence>
<dbReference type="RefSeq" id="XP_001835186.2">
    <property type="nucleotide sequence ID" value="XM_001835134.2"/>
</dbReference>
<dbReference type="InParanoid" id="A8NNS0"/>
<protein>
    <recommendedName>
        <fullName evidence="4">G-protein coupled receptors family 1 profile domain-containing protein</fullName>
    </recommendedName>
</protein>
<dbReference type="AlphaFoldDB" id="A8NNS0"/>
<dbReference type="HOGENOM" id="CLU_1434374_0_0_1"/>
<reference evidence="2 3" key="1">
    <citation type="journal article" date="2010" name="Proc. Natl. Acad. Sci. U.S.A.">
        <title>Insights into evolution of multicellular fungi from the assembled chromosomes of the mushroom Coprinopsis cinerea (Coprinus cinereus).</title>
        <authorList>
            <person name="Stajich J.E."/>
            <person name="Wilke S.K."/>
            <person name="Ahren D."/>
            <person name="Au C.H."/>
            <person name="Birren B.W."/>
            <person name="Borodovsky M."/>
            <person name="Burns C."/>
            <person name="Canback B."/>
            <person name="Casselton L.A."/>
            <person name="Cheng C.K."/>
            <person name="Deng J."/>
            <person name="Dietrich F.S."/>
            <person name="Fargo D.C."/>
            <person name="Farman M.L."/>
            <person name="Gathman A.C."/>
            <person name="Goldberg J."/>
            <person name="Guigo R."/>
            <person name="Hoegger P.J."/>
            <person name="Hooker J.B."/>
            <person name="Huggins A."/>
            <person name="James T.Y."/>
            <person name="Kamada T."/>
            <person name="Kilaru S."/>
            <person name="Kodira C."/>
            <person name="Kues U."/>
            <person name="Kupfer D."/>
            <person name="Kwan H.S."/>
            <person name="Lomsadze A."/>
            <person name="Li W."/>
            <person name="Lilly W.W."/>
            <person name="Ma L.J."/>
            <person name="Mackey A.J."/>
            <person name="Manning G."/>
            <person name="Martin F."/>
            <person name="Muraguchi H."/>
            <person name="Natvig D.O."/>
            <person name="Palmerini H."/>
            <person name="Ramesh M.A."/>
            <person name="Rehmeyer C.J."/>
            <person name="Roe B.A."/>
            <person name="Shenoy N."/>
            <person name="Stanke M."/>
            <person name="Ter-Hovhannisyan V."/>
            <person name="Tunlid A."/>
            <person name="Velagapudi R."/>
            <person name="Vision T.J."/>
            <person name="Zeng Q."/>
            <person name="Zolan M.E."/>
            <person name="Pukkila P.J."/>
        </authorList>
    </citation>
    <scope>NUCLEOTIDE SEQUENCE [LARGE SCALE GENOMIC DNA]</scope>
    <source>
        <strain evidence="3">Okayama-7 / 130 / ATCC MYA-4618 / FGSC 9003</strain>
    </source>
</reference>
<dbReference type="Proteomes" id="UP000001861">
    <property type="component" value="Unassembled WGS sequence"/>
</dbReference>
<dbReference type="VEuPathDB" id="FungiDB:CC1G_07328"/>
<name>A8NNS0_COPC7</name>
<keyword evidence="1" id="KW-0812">Transmembrane</keyword>
<feature type="transmembrane region" description="Helical" evidence="1">
    <location>
        <begin position="70"/>
        <end position="94"/>
    </location>
</feature>
<dbReference type="GeneID" id="6011714"/>
<comment type="caution">
    <text evidence="2">The sequence shown here is derived from an EMBL/GenBank/DDBJ whole genome shotgun (WGS) entry which is preliminary data.</text>
</comment>
<keyword evidence="1" id="KW-1133">Transmembrane helix</keyword>
<proteinExistence type="predicted"/>
<accession>A8NNS0</accession>
<keyword evidence="3" id="KW-1185">Reference proteome</keyword>